<dbReference type="PRINTS" id="PR00385">
    <property type="entry name" value="P450"/>
</dbReference>
<evidence type="ECO:0000313" key="9">
    <source>
        <dbReference type="Proteomes" id="UP000245207"/>
    </source>
</evidence>
<dbReference type="Gene3D" id="1.10.630.10">
    <property type="entry name" value="Cytochrome P450"/>
    <property type="match status" value="1"/>
</dbReference>
<dbReference type="PROSITE" id="PS00086">
    <property type="entry name" value="CYTOCHROME_P450"/>
    <property type="match status" value="1"/>
</dbReference>
<keyword evidence="3 6" id="KW-0560">Oxidoreductase</keyword>
<dbReference type="CDD" id="cd11073">
    <property type="entry name" value="CYP76-like"/>
    <property type="match status" value="1"/>
</dbReference>
<keyword evidence="4 5" id="KW-0408">Iron</keyword>
<dbReference type="GO" id="GO:0005506">
    <property type="term" value="F:iron ion binding"/>
    <property type="evidence" value="ECO:0007669"/>
    <property type="project" value="InterPro"/>
</dbReference>
<evidence type="ECO:0000256" key="2">
    <source>
        <dbReference type="ARBA" id="ARBA00022723"/>
    </source>
</evidence>
<dbReference type="AlphaFoldDB" id="A0A2U1NZB3"/>
<dbReference type="GO" id="GO:0004497">
    <property type="term" value="F:monooxygenase activity"/>
    <property type="evidence" value="ECO:0007669"/>
    <property type="project" value="UniProtKB-KW"/>
</dbReference>
<evidence type="ECO:0000256" key="6">
    <source>
        <dbReference type="RuleBase" id="RU000461"/>
    </source>
</evidence>
<dbReference type="Pfam" id="PF00067">
    <property type="entry name" value="p450"/>
    <property type="match status" value="1"/>
</dbReference>
<dbReference type="InterPro" id="IPR017972">
    <property type="entry name" value="Cyt_P450_CS"/>
</dbReference>
<evidence type="ECO:0000313" key="8">
    <source>
        <dbReference type="EMBL" id="PWA78852.1"/>
    </source>
</evidence>
<evidence type="ECO:0000256" key="3">
    <source>
        <dbReference type="ARBA" id="ARBA00023002"/>
    </source>
</evidence>
<dbReference type="PRINTS" id="PR00463">
    <property type="entry name" value="EP450I"/>
</dbReference>
<dbReference type="InterPro" id="IPR001128">
    <property type="entry name" value="Cyt_P450"/>
</dbReference>
<dbReference type="EMBL" id="PKPP01001933">
    <property type="protein sequence ID" value="PWA78852.1"/>
    <property type="molecule type" value="Genomic_DNA"/>
</dbReference>
<dbReference type="InterPro" id="IPR002401">
    <property type="entry name" value="Cyt_P450_E_grp-I"/>
</dbReference>
<sequence>MHGSHNFVQTQMYSMLFILVSLFSFLYIFSNKWFNRRSGSSARLPPGPYPIPIIGSMFKLGNKPHHSLAALSETYGPLMSLKIGSITTIVVSSREIVQEVFSKHDMSFSSRTVPYSVNCYTQNQTKNSVIWLPVGDKWRIMRKVLKEQLFSIRQLDASKELRKKKVQELLNYVQDCCTNRKAVNINHTAATATLNVLSNYIFSADIAHYDSTSTEMPFRDIILEIMKLGGTPNLADFFPVFRHLDPNGLVKKLTPLNQKLMAIFEKHINNKLEERAKRSADAPSSTNDLTDLLLANIQNEIPSISLDDMPILLSDLFIAGSDATSNTLEWAMAELIRNPEKILKAKSELKELMGTQDGPIEESYISRLPYLQAVVKETLRLHPPVTFLVPHRTISDVKVRGYMIPKDAKVLCNVWAMGQDSKVWPKPQMFEPERFLDVNVDYQGQDFELIPFGTGRRMCPGLPLAHRMLHLMLGSLIHKFDWKIEGGMRPQDMDMTDTFGFTFTLQKNQPLLALPVKLF</sequence>
<comment type="caution">
    <text evidence="8">The sequence shown here is derived from an EMBL/GenBank/DDBJ whole genome shotgun (WGS) entry which is preliminary data.</text>
</comment>
<evidence type="ECO:0000256" key="5">
    <source>
        <dbReference type="PIRSR" id="PIRSR602401-1"/>
    </source>
</evidence>
<comment type="similarity">
    <text evidence="1 6">Belongs to the cytochrome P450 family.</text>
</comment>
<dbReference type="PANTHER" id="PTHR47950:SF48">
    <property type="entry name" value="CYTOCHROME P450 FAMILY PROTEIN, EXPRESSED"/>
    <property type="match status" value="1"/>
</dbReference>
<evidence type="ECO:0000256" key="7">
    <source>
        <dbReference type="SAM" id="Phobius"/>
    </source>
</evidence>
<feature type="binding site" description="axial binding residue" evidence="5">
    <location>
        <position position="459"/>
    </location>
    <ligand>
        <name>heme</name>
        <dbReference type="ChEBI" id="CHEBI:30413"/>
    </ligand>
    <ligandPart>
        <name>Fe</name>
        <dbReference type="ChEBI" id="CHEBI:18248"/>
    </ligandPart>
</feature>
<dbReference type="GO" id="GO:0020037">
    <property type="term" value="F:heme binding"/>
    <property type="evidence" value="ECO:0007669"/>
    <property type="project" value="InterPro"/>
</dbReference>
<dbReference type="STRING" id="35608.A0A2U1NZB3"/>
<dbReference type="FunFam" id="1.10.630.10:FF:000007">
    <property type="entry name" value="Cytochrome P450 76C4"/>
    <property type="match status" value="1"/>
</dbReference>
<organism evidence="8 9">
    <name type="scientific">Artemisia annua</name>
    <name type="common">Sweet wormwood</name>
    <dbReference type="NCBI Taxonomy" id="35608"/>
    <lineage>
        <taxon>Eukaryota</taxon>
        <taxon>Viridiplantae</taxon>
        <taxon>Streptophyta</taxon>
        <taxon>Embryophyta</taxon>
        <taxon>Tracheophyta</taxon>
        <taxon>Spermatophyta</taxon>
        <taxon>Magnoliopsida</taxon>
        <taxon>eudicotyledons</taxon>
        <taxon>Gunneridae</taxon>
        <taxon>Pentapetalae</taxon>
        <taxon>asterids</taxon>
        <taxon>campanulids</taxon>
        <taxon>Asterales</taxon>
        <taxon>Asteraceae</taxon>
        <taxon>Asteroideae</taxon>
        <taxon>Anthemideae</taxon>
        <taxon>Artemisiinae</taxon>
        <taxon>Artemisia</taxon>
    </lineage>
</organism>
<evidence type="ECO:0000256" key="1">
    <source>
        <dbReference type="ARBA" id="ARBA00010617"/>
    </source>
</evidence>
<dbReference type="InterPro" id="IPR036396">
    <property type="entry name" value="Cyt_P450_sf"/>
</dbReference>
<dbReference type="OrthoDB" id="2789670at2759"/>
<keyword evidence="9" id="KW-1185">Reference proteome</keyword>
<name>A0A2U1NZB3_ARTAN</name>
<dbReference type="GO" id="GO:0016705">
    <property type="term" value="F:oxidoreductase activity, acting on paired donors, with incorporation or reduction of molecular oxygen"/>
    <property type="evidence" value="ECO:0007669"/>
    <property type="project" value="InterPro"/>
</dbReference>
<dbReference type="Proteomes" id="UP000245207">
    <property type="component" value="Unassembled WGS sequence"/>
</dbReference>
<comment type="cofactor">
    <cofactor evidence="5">
        <name>heme</name>
        <dbReference type="ChEBI" id="CHEBI:30413"/>
    </cofactor>
</comment>
<keyword evidence="7" id="KW-1133">Transmembrane helix</keyword>
<reference evidence="8 9" key="1">
    <citation type="journal article" date="2018" name="Mol. Plant">
        <title>The genome of Artemisia annua provides insight into the evolution of Asteraceae family and artemisinin biosynthesis.</title>
        <authorList>
            <person name="Shen Q."/>
            <person name="Zhang L."/>
            <person name="Liao Z."/>
            <person name="Wang S."/>
            <person name="Yan T."/>
            <person name="Shi P."/>
            <person name="Liu M."/>
            <person name="Fu X."/>
            <person name="Pan Q."/>
            <person name="Wang Y."/>
            <person name="Lv Z."/>
            <person name="Lu X."/>
            <person name="Zhang F."/>
            <person name="Jiang W."/>
            <person name="Ma Y."/>
            <person name="Chen M."/>
            <person name="Hao X."/>
            <person name="Li L."/>
            <person name="Tang Y."/>
            <person name="Lv G."/>
            <person name="Zhou Y."/>
            <person name="Sun X."/>
            <person name="Brodelius P.E."/>
            <person name="Rose J.K.C."/>
            <person name="Tang K."/>
        </authorList>
    </citation>
    <scope>NUCLEOTIDE SEQUENCE [LARGE SCALE GENOMIC DNA]</scope>
    <source>
        <strain evidence="9">cv. Huhao1</strain>
        <tissue evidence="8">Leaf</tissue>
    </source>
</reference>
<keyword evidence="2 5" id="KW-0479">Metal-binding</keyword>
<keyword evidence="6" id="KW-0503">Monooxygenase</keyword>
<accession>A0A2U1NZB3</accession>
<keyword evidence="7" id="KW-0812">Transmembrane</keyword>
<keyword evidence="7" id="KW-0472">Membrane</keyword>
<gene>
    <name evidence="8" type="ORF">CTI12_AA162300</name>
</gene>
<proteinExistence type="inferred from homology"/>
<feature type="transmembrane region" description="Helical" evidence="7">
    <location>
        <begin position="12"/>
        <end position="29"/>
    </location>
</feature>
<dbReference type="SUPFAM" id="SSF48264">
    <property type="entry name" value="Cytochrome P450"/>
    <property type="match status" value="1"/>
</dbReference>
<dbReference type="PANTHER" id="PTHR47950">
    <property type="entry name" value="CYTOCHROME P450, FAMILY 76, SUBFAMILY C, POLYPEPTIDE 5-RELATED"/>
    <property type="match status" value="1"/>
</dbReference>
<keyword evidence="5 6" id="KW-0349">Heme</keyword>
<evidence type="ECO:0000256" key="4">
    <source>
        <dbReference type="ARBA" id="ARBA00023004"/>
    </source>
</evidence>
<protein>
    <submittedName>
        <fullName evidence="8">Cytochrome P450</fullName>
    </submittedName>
</protein>